<dbReference type="AlphaFoldDB" id="A0ABD3QKB5"/>
<keyword evidence="2" id="KW-0732">Signal</keyword>
<protein>
    <recommendedName>
        <fullName evidence="3">Thioredoxin domain-containing protein</fullName>
    </recommendedName>
</protein>
<dbReference type="Pfam" id="PF00085">
    <property type="entry name" value="Thioredoxin"/>
    <property type="match status" value="1"/>
</dbReference>
<keyword evidence="5" id="KW-1185">Reference proteome</keyword>
<organism evidence="4 5">
    <name type="scientific">Cyclotella cryptica</name>
    <dbReference type="NCBI Taxonomy" id="29204"/>
    <lineage>
        <taxon>Eukaryota</taxon>
        <taxon>Sar</taxon>
        <taxon>Stramenopiles</taxon>
        <taxon>Ochrophyta</taxon>
        <taxon>Bacillariophyta</taxon>
        <taxon>Coscinodiscophyceae</taxon>
        <taxon>Thalassiosirophycidae</taxon>
        <taxon>Stephanodiscales</taxon>
        <taxon>Stephanodiscaceae</taxon>
        <taxon>Cyclotella</taxon>
    </lineage>
</organism>
<dbReference type="InterPro" id="IPR013766">
    <property type="entry name" value="Thioredoxin_domain"/>
</dbReference>
<name>A0ABD3QKB5_9STRA</name>
<evidence type="ECO:0000313" key="5">
    <source>
        <dbReference type="Proteomes" id="UP001516023"/>
    </source>
</evidence>
<dbReference type="InterPro" id="IPR036249">
    <property type="entry name" value="Thioredoxin-like_sf"/>
</dbReference>
<evidence type="ECO:0000256" key="1">
    <source>
        <dbReference type="ARBA" id="ARBA00006347"/>
    </source>
</evidence>
<dbReference type="CDD" id="cd02961">
    <property type="entry name" value="PDI_a_family"/>
    <property type="match status" value="1"/>
</dbReference>
<evidence type="ECO:0000313" key="4">
    <source>
        <dbReference type="EMBL" id="KAL3800675.1"/>
    </source>
</evidence>
<dbReference type="PROSITE" id="PS51352">
    <property type="entry name" value="THIOREDOXIN_2"/>
    <property type="match status" value="1"/>
</dbReference>
<dbReference type="PANTHER" id="PTHR45672:SF3">
    <property type="entry name" value="THIOREDOXIN DOMAIN-CONTAINING PROTEIN 5"/>
    <property type="match status" value="1"/>
</dbReference>
<comment type="caution">
    <text evidence="4">The sequence shown here is derived from an EMBL/GenBank/DDBJ whole genome shotgun (WGS) entry which is preliminary data.</text>
</comment>
<gene>
    <name evidence="4" type="ORF">HJC23_006137</name>
</gene>
<accession>A0ABD3QKB5</accession>
<dbReference type="PANTHER" id="PTHR45672">
    <property type="entry name" value="PROTEIN DISULFIDE-ISOMERASE C17H9.14C-RELATED"/>
    <property type="match status" value="1"/>
</dbReference>
<dbReference type="EMBL" id="JABMIG020000031">
    <property type="protein sequence ID" value="KAL3800675.1"/>
    <property type="molecule type" value="Genomic_DNA"/>
</dbReference>
<evidence type="ECO:0000256" key="2">
    <source>
        <dbReference type="ARBA" id="ARBA00022729"/>
    </source>
</evidence>
<dbReference type="Proteomes" id="UP001516023">
    <property type="component" value="Unassembled WGS sequence"/>
</dbReference>
<evidence type="ECO:0000259" key="3">
    <source>
        <dbReference type="PROSITE" id="PS51352"/>
    </source>
</evidence>
<proteinExistence type="inferred from homology"/>
<dbReference type="GO" id="GO:0005737">
    <property type="term" value="C:cytoplasm"/>
    <property type="evidence" value="ECO:0007669"/>
    <property type="project" value="UniProtKB-ARBA"/>
</dbReference>
<comment type="similarity">
    <text evidence="1">Belongs to the protein disulfide isomerase family.</text>
</comment>
<dbReference type="Gene3D" id="3.40.30.10">
    <property type="entry name" value="Glutaredoxin"/>
    <property type="match status" value="1"/>
</dbReference>
<feature type="non-terminal residue" evidence="4">
    <location>
        <position position="1"/>
    </location>
</feature>
<dbReference type="InterPro" id="IPR051063">
    <property type="entry name" value="PDI"/>
</dbReference>
<reference evidence="4 5" key="1">
    <citation type="journal article" date="2020" name="G3 (Bethesda)">
        <title>Improved Reference Genome for Cyclotella cryptica CCMP332, a Model for Cell Wall Morphogenesis, Salinity Adaptation, and Lipid Production in Diatoms (Bacillariophyta).</title>
        <authorList>
            <person name="Roberts W.R."/>
            <person name="Downey K.M."/>
            <person name="Ruck E.C."/>
            <person name="Traller J.C."/>
            <person name="Alverson A.J."/>
        </authorList>
    </citation>
    <scope>NUCLEOTIDE SEQUENCE [LARGE SCALE GENOMIC DNA]</scope>
    <source>
        <strain evidence="4 5">CCMP332</strain>
    </source>
</reference>
<feature type="domain" description="Thioredoxin" evidence="3">
    <location>
        <begin position="4"/>
        <end position="127"/>
    </location>
</feature>
<sequence>LFNSSLLDTSADLKTDECLDSSDVLKLNRSNFASTLFRSGKNGMVKFYQSWCGHSIKMKPTWEQLAMLAHPSVFIASIDCGAEKEICRSHHITSYPTFRYYLNGIEQDYNGAWSLEALRDFVDTTLAVQCNPIEDAKTCSDRSLKYAEKWMEKSSMRNGQTMILNEIDRLEKMMLNAESSTTTQLRRWIRQRRDILKIIQEHKVGLPSETRSNDEF</sequence>
<dbReference type="SUPFAM" id="SSF52833">
    <property type="entry name" value="Thioredoxin-like"/>
    <property type="match status" value="1"/>
</dbReference>
<dbReference type="GO" id="GO:0012505">
    <property type="term" value="C:endomembrane system"/>
    <property type="evidence" value="ECO:0007669"/>
    <property type="project" value="UniProtKB-ARBA"/>
</dbReference>